<evidence type="ECO:0000256" key="6">
    <source>
        <dbReference type="SAM" id="Phobius"/>
    </source>
</evidence>
<reference evidence="7 8" key="1">
    <citation type="journal article" date="2011" name="J. Bacteriol.">
        <title>Genome sequence of Brevibacillus laterosporus LMG 15441, a pathogen of invertebrates.</title>
        <authorList>
            <person name="Djukic M."/>
            <person name="Poehlein A."/>
            <person name="Thurmer A."/>
            <person name="Daniel R."/>
        </authorList>
    </citation>
    <scope>NUCLEOTIDE SEQUENCE [LARGE SCALE GENOMIC DNA]</scope>
    <source>
        <strain evidence="7 8">LMG 15441</strain>
    </source>
</reference>
<sequence>MPSQVLILISVILSACGQVAMKMGASGLSGKSDVFLMKILQYLTNIPIMVGLGLYGISAFVWIAAIEKVQLSYAYPMAALGYVLVALLSMWIFQEPLSGVRLLGLAIIVVGVIVISRS</sequence>
<evidence type="ECO:0000256" key="3">
    <source>
        <dbReference type="ARBA" id="ARBA00022692"/>
    </source>
</evidence>
<protein>
    <submittedName>
        <fullName evidence="7">Undecaprenyl phosphate-aminoarabinose flippase subunit ArnF</fullName>
    </submittedName>
</protein>
<keyword evidence="4 6" id="KW-1133">Transmembrane helix</keyword>
<proteinExistence type="predicted"/>
<dbReference type="eggNOG" id="COG2076">
    <property type="taxonomic scope" value="Bacteria"/>
</dbReference>
<organism evidence="7 8">
    <name type="scientific">Brevibacillus laterosporus LMG 15441</name>
    <dbReference type="NCBI Taxonomy" id="1042163"/>
    <lineage>
        <taxon>Bacteria</taxon>
        <taxon>Bacillati</taxon>
        <taxon>Bacillota</taxon>
        <taxon>Bacilli</taxon>
        <taxon>Bacillales</taxon>
        <taxon>Paenibacillaceae</taxon>
        <taxon>Brevibacillus</taxon>
    </lineage>
</organism>
<feature type="transmembrane region" description="Helical" evidence="6">
    <location>
        <begin position="99"/>
        <end position="116"/>
    </location>
</feature>
<evidence type="ECO:0000256" key="2">
    <source>
        <dbReference type="ARBA" id="ARBA00022475"/>
    </source>
</evidence>
<dbReference type="HOGENOM" id="CLU_131462_2_1_9"/>
<dbReference type="STRING" id="1042163.BRLA_c034380"/>
<dbReference type="Gene3D" id="1.10.3730.20">
    <property type="match status" value="1"/>
</dbReference>
<dbReference type="RefSeq" id="WP_003336754.1">
    <property type="nucleotide sequence ID" value="NZ_CP007806.1"/>
</dbReference>
<dbReference type="EMBL" id="CP007806">
    <property type="protein sequence ID" value="AIG27750.1"/>
    <property type="molecule type" value="Genomic_DNA"/>
</dbReference>
<dbReference type="InterPro" id="IPR000390">
    <property type="entry name" value="Small_drug/metabolite_transptr"/>
</dbReference>
<keyword evidence="3 6" id="KW-0812">Transmembrane</keyword>
<dbReference type="Proteomes" id="UP000005850">
    <property type="component" value="Chromosome"/>
</dbReference>
<dbReference type="PANTHER" id="PTHR30561:SF9">
    <property type="entry name" value="4-AMINO-4-DEOXY-L-ARABINOSE-PHOSPHOUNDECAPRENOL FLIPPASE SUBUNIT ARNF-RELATED"/>
    <property type="match status" value="1"/>
</dbReference>
<accession>A0A075REI2</accession>
<dbReference type="GO" id="GO:0005886">
    <property type="term" value="C:plasma membrane"/>
    <property type="evidence" value="ECO:0007669"/>
    <property type="project" value="UniProtKB-SubCell"/>
</dbReference>
<evidence type="ECO:0000256" key="1">
    <source>
        <dbReference type="ARBA" id="ARBA00004651"/>
    </source>
</evidence>
<evidence type="ECO:0000256" key="5">
    <source>
        <dbReference type="ARBA" id="ARBA00023136"/>
    </source>
</evidence>
<gene>
    <name evidence="7" type="primary">arnF</name>
    <name evidence="7" type="ORF">BRLA_c034380</name>
</gene>
<dbReference type="InterPro" id="IPR037185">
    <property type="entry name" value="EmrE-like"/>
</dbReference>
<dbReference type="KEGG" id="blr:BRLA_c034380"/>
<dbReference type="PANTHER" id="PTHR30561">
    <property type="entry name" value="SMR FAMILY PROTON-DEPENDENT DRUG EFFLUX TRANSPORTER SUGE"/>
    <property type="match status" value="1"/>
</dbReference>
<comment type="subcellular location">
    <subcellularLocation>
        <location evidence="1">Cell membrane</location>
        <topology evidence="1">Multi-pass membrane protein</topology>
    </subcellularLocation>
</comment>
<feature type="transmembrane region" description="Helical" evidence="6">
    <location>
        <begin position="46"/>
        <end position="66"/>
    </location>
</feature>
<keyword evidence="2" id="KW-1003">Cell membrane</keyword>
<dbReference type="GO" id="GO:0022857">
    <property type="term" value="F:transmembrane transporter activity"/>
    <property type="evidence" value="ECO:0007669"/>
    <property type="project" value="InterPro"/>
</dbReference>
<dbReference type="SUPFAM" id="SSF103481">
    <property type="entry name" value="Multidrug resistance efflux transporter EmrE"/>
    <property type="match status" value="1"/>
</dbReference>
<feature type="transmembrane region" description="Helical" evidence="6">
    <location>
        <begin position="73"/>
        <end position="93"/>
    </location>
</feature>
<evidence type="ECO:0000256" key="4">
    <source>
        <dbReference type="ARBA" id="ARBA00022989"/>
    </source>
</evidence>
<evidence type="ECO:0000313" key="7">
    <source>
        <dbReference type="EMBL" id="AIG27750.1"/>
    </source>
</evidence>
<name>A0A075REI2_BRELA</name>
<evidence type="ECO:0000313" key="8">
    <source>
        <dbReference type="Proteomes" id="UP000005850"/>
    </source>
</evidence>
<keyword evidence="5 6" id="KW-0472">Membrane</keyword>
<keyword evidence="8" id="KW-1185">Reference proteome</keyword>
<dbReference type="AlphaFoldDB" id="A0A075REI2"/>